<sequence length="184" mass="20779">MKRLAAIGILGILLFNSVGYQGLTRWLQHRADVQSQARIDEGQFAPEELIEMSVAMDIPYATNWGNWEHFEGDVVIDGIHYRYVERKLENGRMYVRCLPNTQKQTVLNARDAFFKLAYDADHAGNSKKSTSIFVSNYIGDYDDASNQWSLAHWVAAQHSPIAKEPGCHQQLVIGSIIIPPESQS</sequence>
<dbReference type="Proteomes" id="UP000426027">
    <property type="component" value="Chromosome"/>
</dbReference>
<dbReference type="KEGG" id="fls:GLV81_01095"/>
<evidence type="ECO:0000313" key="2">
    <source>
        <dbReference type="Proteomes" id="UP000426027"/>
    </source>
</evidence>
<evidence type="ECO:0000313" key="1">
    <source>
        <dbReference type="EMBL" id="QGW26878.1"/>
    </source>
</evidence>
<proteinExistence type="predicted"/>
<protein>
    <submittedName>
        <fullName evidence="1">Uncharacterized protein</fullName>
    </submittedName>
</protein>
<name>A0A6I6GGU1_9BACT</name>
<accession>A0A6I6GGU1</accession>
<organism evidence="1 2">
    <name type="scientific">Phnomibacter ginsenosidimutans</name>
    <dbReference type="NCBI Taxonomy" id="2676868"/>
    <lineage>
        <taxon>Bacteria</taxon>
        <taxon>Pseudomonadati</taxon>
        <taxon>Bacteroidota</taxon>
        <taxon>Chitinophagia</taxon>
        <taxon>Chitinophagales</taxon>
        <taxon>Chitinophagaceae</taxon>
        <taxon>Phnomibacter</taxon>
    </lineage>
</organism>
<dbReference type="EMBL" id="CP046566">
    <property type="protein sequence ID" value="QGW26878.1"/>
    <property type="molecule type" value="Genomic_DNA"/>
</dbReference>
<keyword evidence="2" id="KW-1185">Reference proteome</keyword>
<gene>
    <name evidence="1" type="ORF">GLV81_01095</name>
</gene>
<dbReference type="RefSeq" id="WP_157476064.1">
    <property type="nucleotide sequence ID" value="NZ_CP046566.1"/>
</dbReference>
<dbReference type="AlphaFoldDB" id="A0A6I6GGU1"/>
<reference evidence="1 2" key="1">
    <citation type="submission" date="2019-11" db="EMBL/GenBank/DDBJ databases">
        <authorList>
            <person name="Im W.T."/>
        </authorList>
    </citation>
    <scope>NUCLEOTIDE SEQUENCE [LARGE SCALE GENOMIC DNA]</scope>
    <source>
        <strain evidence="1 2">SB-02</strain>
    </source>
</reference>